<reference evidence="6" key="1">
    <citation type="submission" date="2020-09" db="EMBL/GenBank/DDBJ databases">
        <title>Streptomyces grisecoloratus sp. nov., isolated from cotton soil.</title>
        <authorList>
            <person name="Xing L."/>
        </authorList>
    </citation>
    <scope>NUCLEOTIDE SEQUENCE</scope>
    <source>
        <strain evidence="6">TRM S81-3</strain>
    </source>
</reference>
<feature type="transmembrane region" description="Helical" evidence="4">
    <location>
        <begin position="21"/>
        <end position="42"/>
    </location>
</feature>
<keyword evidence="4" id="KW-0472">Membrane</keyword>
<dbReference type="GO" id="GO:0016787">
    <property type="term" value="F:hydrolase activity"/>
    <property type="evidence" value="ECO:0007669"/>
    <property type="project" value="UniProtKB-KW"/>
</dbReference>
<dbReference type="InterPro" id="IPR013595">
    <property type="entry name" value="Pept_S33_TAP-like_C"/>
</dbReference>
<dbReference type="PANTHER" id="PTHR43248:SF29">
    <property type="entry name" value="TRIPEPTIDYL AMINOPEPTIDASE"/>
    <property type="match status" value="1"/>
</dbReference>
<organism evidence="6 7">
    <name type="scientific">Streptomyces griseicoloratus</name>
    <dbReference type="NCBI Taxonomy" id="2752516"/>
    <lineage>
        <taxon>Bacteria</taxon>
        <taxon>Bacillati</taxon>
        <taxon>Actinomycetota</taxon>
        <taxon>Actinomycetes</taxon>
        <taxon>Kitasatosporales</taxon>
        <taxon>Streptomycetaceae</taxon>
        <taxon>Streptomyces</taxon>
    </lineage>
</organism>
<dbReference type="AlphaFoldDB" id="A0A926L255"/>
<dbReference type="InterPro" id="IPR051601">
    <property type="entry name" value="Serine_prot/Carboxylest_S33"/>
</dbReference>
<name>A0A926L255_9ACTN</name>
<reference evidence="6" key="2">
    <citation type="submission" date="2020-09" db="EMBL/GenBank/DDBJ databases">
        <authorList>
            <person name="Luo X."/>
        </authorList>
    </citation>
    <scope>NUCLEOTIDE SEQUENCE</scope>
    <source>
        <strain evidence="6">TRM S81-3</strain>
    </source>
</reference>
<dbReference type="Proteomes" id="UP000621210">
    <property type="component" value="Unassembled WGS sequence"/>
</dbReference>
<evidence type="ECO:0000313" key="6">
    <source>
        <dbReference type="EMBL" id="MBD0421155.1"/>
    </source>
</evidence>
<dbReference type="InterPro" id="IPR029058">
    <property type="entry name" value="AB_hydrolase_fold"/>
</dbReference>
<dbReference type="SUPFAM" id="SSF53474">
    <property type="entry name" value="alpha/beta-Hydrolases"/>
    <property type="match status" value="1"/>
</dbReference>
<keyword evidence="7" id="KW-1185">Reference proteome</keyword>
<comment type="similarity">
    <text evidence="1">Belongs to the peptidase S33 family.</text>
</comment>
<dbReference type="Gene3D" id="3.40.50.1820">
    <property type="entry name" value="alpha/beta hydrolase"/>
    <property type="match status" value="1"/>
</dbReference>
<proteinExistence type="inferred from homology"/>
<keyword evidence="2" id="KW-0732">Signal</keyword>
<gene>
    <name evidence="6" type="ORF">H0H10_18690</name>
</gene>
<evidence type="ECO:0000256" key="1">
    <source>
        <dbReference type="ARBA" id="ARBA00010088"/>
    </source>
</evidence>
<evidence type="ECO:0000313" key="7">
    <source>
        <dbReference type="Proteomes" id="UP000621210"/>
    </source>
</evidence>
<dbReference type="PANTHER" id="PTHR43248">
    <property type="entry name" value="2-SUCCINYL-6-HYDROXY-2,4-CYCLOHEXADIENE-1-CARBOXYLATE SYNTHASE"/>
    <property type="match status" value="1"/>
</dbReference>
<dbReference type="PROSITE" id="PS51318">
    <property type="entry name" value="TAT"/>
    <property type="match status" value="1"/>
</dbReference>
<dbReference type="RefSeq" id="WP_188182144.1">
    <property type="nucleotide sequence ID" value="NZ_JACVQF010000194.1"/>
</dbReference>
<dbReference type="Pfam" id="PF08386">
    <property type="entry name" value="Abhydrolase_4"/>
    <property type="match status" value="1"/>
</dbReference>
<sequence>MTTARETDPIPDGDRIRRRRLWRRAALLGACGLLLTAPYAAWPQAAPAVTRPAGADGTAADAAVPPGLRRYYQQELVWWPCPDPSFQCSEVTVPLDYAHPDAGDLLLAVARKEATGDGARIGSLVVNPGGPGLSAIDALVGGGADLFSPSVRASYDLVAMDPRGVRYSSPVDCKIDALTPPLEAGRRKSAYSAAFDALDAEFEQRADACARNAGQLLPHVGTLDAARDMDVLRALLGDDSLHYVGVSYGTYLGATYADLFPTRVGRMVLDGVVDPTLDGYENLLETTAGYQLAWESFAADCAARADCPLGHSVTEIDRELDTLLGSLDDTPLRQGKDIAVTGYDLVNAIRKALRSADWELLRAALRGVPDGDTTALQQLLGASESPLSNAADAFYAIGCLSSPFDSRFTSAEAEAALPQFLRTSPLFGASDATGLGQCTHWPVPATQPARAVTAPGAPPILVVGTTRDPDTPYHWAESLVRQLSSGRLLTYDGDGHGAYQRGSTCVDSAVDHYLTQGRLPAAGKVCT</sequence>
<evidence type="ECO:0000256" key="3">
    <source>
        <dbReference type="ARBA" id="ARBA00022801"/>
    </source>
</evidence>
<comment type="caution">
    <text evidence="6">The sequence shown here is derived from an EMBL/GenBank/DDBJ whole genome shotgun (WGS) entry which is preliminary data.</text>
</comment>
<dbReference type="InterPro" id="IPR006311">
    <property type="entry name" value="TAT_signal"/>
</dbReference>
<evidence type="ECO:0000256" key="2">
    <source>
        <dbReference type="ARBA" id="ARBA00022729"/>
    </source>
</evidence>
<protein>
    <submittedName>
        <fullName evidence="6">Alpha/beta fold hydrolase</fullName>
    </submittedName>
</protein>
<keyword evidence="4" id="KW-1133">Transmembrane helix</keyword>
<accession>A0A926L255</accession>
<feature type="domain" description="Peptidase S33 tripeptidyl aminopeptidase-like C-terminal" evidence="5">
    <location>
        <begin position="424"/>
        <end position="526"/>
    </location>
</feature>
<dbReference type="EMBL" id="JACVQF010000194">
    <property type="protein sequence ID" value="MBD0421155.1"/>
    <property type="molecule type" value="Genomic_DNA"/>
</dbReference>
<evidence type="ECO:0000256" key="4">
    <source>
        <dbReference type="SAM" id="Phobius"/>
    </source>
</evidence>
<keyword evidence="3 6" id="KW-0378">Hydrolase</keyword>
<keyword evidence="4" id="KW-0812">Transmembrane</keyword>
<evidence type="ECO:0000259" key="5">
    <source>
        <dbReference type="Pfam" id="PF08386"/>
    </source>
</evidence>